<dbReference type="AlphaFoldDB" id="A0A3G9JUD5"/>
<evidence type="ECO:0000256" key="10">
    <source>
        <dbReference type="ARBA" id="ARBA00022759"/>
    </source>
</evidence>
<evidence type="ECO:0000256" key="8">
    <source>
        <dbReference type="ARBA" id="ARBA00022722"/>
    </source>
</evidence>
<protein>
    <recommendedName>
        <fullName evidence="14">Ribonuclease</fullName>
        <ecNumber evidence="14">3.1.26.4</ecNumber>
    </recommendedName>
</protein>
<evidence type="ECO:0000256" key="7">
    <source>
        <dbReference type="ARBA" id="ARBA00022490"/>
    </source>
</evidence>
<keyword evidence="8 14" id="KW-0540">Nuclease</keyword>
<comment type="catalytic activity">
    <reaction evidence="1 14">
        <text>Endonucleolytic cleavage to 5'-phosphomonoester.</text>
        <dbReference type="EC" id="3.1.26.4"/>
    </reaction>
</comment>
<dbReference type="PANTHER" id="PTHR10954:SF23">
    <property type="entry name" value="RIBONUCLEASE"/>
    <property type="match status" value="1"/>
</dbReference>
<keyword evidence="9" id="KW-0479">Metal-binding</keyword>
<dbReference type="PANTHER" id="PTHR10954">
    <property type="entry name" value="RIBONUCLEASE H2 SUBUNIT A"/>
    <property type="match status" value="1"/>
</dbReference>
<dbReference type="InterPro" id="IPR012295">
    <property type="entry name" value="TBP_dom_sf"/>
</dbReference>
<reference evidence="16 17" key="1">
    <citation type="submission" date="2018-11" db="EMBL/GenBank/DDBJ databases">
        <title>Novel Erysipelotrichaceae bacterium isolated from small intestine of a swine.</title>
        <authorList>
            <person name="Kim J.S."/>
            <person name="Choe H."/>
            <person name="Lee Y.R."/>
            <person name="Kim K.M."/>
            <person name="Park D.S."/>
        </authorList>
    </citation>
    <scope>NUCLEOTIDE SEQUENCE [LARGE SCALE GENOMIC DNA]</scope>
    <source>
        <strain evidence="16 17">SG0102</strain>
    </source>
</reference>
<evidence type="ECO:0000256" key="12">
    <source>
        <dbReference type="ARBA" id="ARBA00022842"/>
    </source>
</evidence>
<evidence type="ECO:0000313" key="16">
    <source>
        <dbReference type="EMBL" id="BBH26524.1"/>
    </source>
</evidence>
<evidence type="ECO:0000256" key="13">
    <source>
        <dbReference type="PROSITE-ProRule" id="PRU01319"/>
    </source>
</evidence>
<dbReference type="Proteomes" id="UP000268059">
    <property type="component" value="Chromosome"/>
</dbReference>
<proteinExistence type="inferred from homology"/>
<evidence type="ECO:0000256" key="11">
    <source>
        <dbReference type="ARBA" id="ARBA00022801"/>
    </source>
</evidence>
<comment type="cofactor">
    <cofactor evidence="2">
        <name>Mn(2+)</name>
        <dbReference type="ChEBI" id="CHEBI:29035"/>
    </cofactor>
</comment>
<evidence type="ECO:0000256" key="1">
    <source>
        <dbReference type="ARBA" id="ARBA00000077"/>
    </source>
</evidence>
<dbReference type="NCBIfam" id="TIGR00716">
    <property type="entry name" value="rnhC"/>
    <property type="match status" value="1"/>
</dbReference>
<dbReference type="Pfam" id="PF01351">
    <property type="entry name" value="RNase_HII"/>
    <property type="match status" value="1"/>
</dbReference>
<feature type="domain" description="RNase H type-2" evidence="15">
    <location>
        <begin position="85"/>
        <end position="300"/>
    </location>
</feature>
<dbReference type="InterPro" id="IPR001352">
    <property type="entry name" value="RNase_HII/HIII"/>
</dbReference>
<dbReference type="Gene3D" id="3.30.420.10">
    <property type="entry name" value="Ribonuclease H-like superfamily/Ribonuclease H"/>
    <property type="match status" value="1"/>
</dbReference>
<evidence type="ECO:0000256" key="2">
    <source>
        <dbReference type="ARBA" id="ARBA00001936"/>
    </source>
</evidence>
<dbReference type="KEGG" id="ebm:SG0102_14580"/>
<evidence type="ECO:0000256" key="9">
    <source>
        <dbReference type="ARBA" id="ARBA00022723"/>
    </source>
</evidence>
<dbReference type="GO" id="GO:0006298">
    <property type="term" value="P:mismatch repair"/>
    <property type="evidence" value="ECO:0007669"/>
    <property type="project" value="TreeGrafter"/>
</dbReference>
<dbReference type="EMBL" id="AP019309">
    <property type="protein sequence ID" value="BBH26524.1"/>
    <property type="molecule type" value="Genomic_DNA"/>
</dbReference>
<dbReference type="InterPro" id="IPR012337">
    <property type="entry name" value="RNaseH-like_sf"/>
</dbReference>
<name>A0A3G9JUD5_9FIRM</name>
<keyword evidence="7" id="KW-0963">Cytoplasm</keyword>
<dbReference type="InterPro" id="IPR004641">
    <property type="entry name" value="RNase_HIII"/>
</dbReference>
<comment type="function">
    <text evidence="4 14">Endonuclease that specifically degrades the RNA of RNA-DNA hybrids.</text>
</comment>
<evidence type="ECO:0000256" key="6">
    <source>
        <dbReference type="ARBA" id="ARBA00008378"/>
    </source>
</evidence>
<evidence type="ECO:0000256" key="5">
    <source>
        <dbReference type="ARBA" id="ARBA00004496"/>
    </source>
</evidence>
<keyword evidence="17" id="KW-1185">Reference proteome</keyword>
<evidence type="ECO:0000313" key="17">
    <source>
        <dbReference type="Proteomes" id="UP000268059"/>
    </source>
</evidence>
<dbReference type="GO" id="GO:0003723">
    <property type="term" value="F:RNA binding"/>
    <property type="evidence" value="ECO:0007669"/>
    <property type="project" value="UniProtKB-UniRule"/>
</dbReference>
<dbReference type="InterPro" id="IPR036397">
    <property type="entry name" value="RNaseH_sf"/>
</dbReference>
<dbReference type="InParanoid" id="A0A3G9JUD5"/>
<organism evidence="16 17">
    <name type="scientific">Intestinibaculum porci</name>
    <dbReference type="NCBI Taxonomy" id="2487118"/>
    <lineage>
        <taxon>Bacteria</taxon>
        <taxon>Bacillati</taxon>
        <taxon>Bacillota</taxon>
        <taxon>Erysipelotrichia</taxon>
        <taxon>Erysipelotrichales</taxon>
        <taxon>Erysipelotrichaceae</taxon>
        <taxon>Intestinibaculum</taxon>
    </lineage>
</organism>
<dbReference type="PROSITE" id="PS51975">
    <property type="entry name" value="RNASE_H_2"/>
    <property type="match status" value="1"/>
</dbReference>
<dbReference type="FunCoup" id="A0A3G9JUD5">
    <property type="interactions" value="17"/>
</dbReference>
<gene>
    <name evidence="16" type="ORF">SG0102_14580</name>
</gene>
<dbReference type="GO" id="GO:0004523">
    <property type="term" value="F:RNA-DNA hybrid ribonuclease activity"/>
    <property type="evidence" value="ECO:0007669"/>
    <property type="project" value="UniProtKB-UniRule"/>
</dbReference>
<dbReference type="RefSeq" id="WP_125119379.1">
    <property type="nucleotide sequence ID" value="NZ_AP019309.1"/>
</dbReference>
<evidence type="ECO:0000259" key="15">
    <source>
        <dbReference type="PROSITE" id="PS51975"/>
    </source>
</evidence>
<accession>A0A3G9JUD5</accession>
<dbReference type="GO" id="GO:0005737">
    <property type="term" value="C:cytoplasm"/>
    <property type="evidence" value="ECO:0007669"/>
    <property type="project" value="UniProtKB-SubCell"/>
</dbReference>
<dbReference type="CDD" id="cd06590">
    <property type="entry name" value="RNase_HII_bacteria_HIII_like"/>
    <property type="match status" value="1"/>
</dbReference>
<sequence length="301" mass="34022">MEPIKVEISKNTLNKMRKFYDSQMVPFEDDTILLKAHAIGCDVVVDTSLVATFTGQNAIHEAKHWSRKLATRIKKAKESNEFCKVHHIGAAETGSNDYLGPLCVVACYVPQENISFIKDLQIDDVDALTPQEIVEYAKEIKSKVIFSLLVLDNSHYNKMIDSGINQANIRARLFNQAIVNVLQKAKTTVEFKVIDQFVSPKTYFNYLKSEVIVVKDLMFEEHADEQYMAVLAAEIISKYAYLQYFASMSKSLKMKLIRGNSAAVDQVAADICAKYGEKILRKVAKLNFTNTKRVNAMMKGK</sequence>
<evidence type="ECO:0000256" key="14">
    <source>
        <dbReference type="RuleBase" id="RU003515"/>
    </source>
</evidence>
<comment type="caution">
    <text evidence="13">Lacks conserved residue(s) required for the propagation of feature annotation.</text>
</comment>
<keyword evidence="12" id="KW-0460">Magnesium</keyword>
<dbReference type="OrthoDB" id="9777935at2"/>
<evidence type="ECO:0000256" key="3">
    <source>
        <dbReference type="ARBA" id="ARBA00001946"/>
    </source>
</evidence>
<dbReference type="InterPro" id="IPR024567">
    <property type="entry name" value="RNase_HII/HIII_dom"/>
</dbReference>
<evidence type="ECO:0000256" key="4">
    <source>
        <dbReference type="ARBA" id="ARBA00004065"/>
    </source>
</evidence>
<keyword evidence="11 14" id="KW-0378">Hydrolase</keyword>
<dbReference type="PIRSF" id="PIRSF037748">
    <property type="entry name" value="RnhC"/>
    <property type="match status" value="1"/>
</dbReference>
<keyword evidence="10 14" id="KW-0255">Endonuclease</keyword>
<dbReference type="Gene3D" id="3.30.310.10">
    <property type="entry name" value="TATA-Binding Protein"/>
    <property type="match status" value="1"/>
</dbReference>
<comment type="subcellular location">
    <subcellularLocation>
        <location evidence="5">Cytoplasm</location>
    </subcellularLocation>
</comment>
<comment type="cofactor">
    <cofactor evidence="3">
        <name>Mg(2+)</name>
        <dbReference type="ChEBI" id="CHEBI:18420"/>
    </cofactor>
</comment>
<dbReference type="GO" id="GO:0046872">
    <property type="term" value="F:metal ion binding"/>
    <property type="evidence" value="ECO:0007669"/>
    <property type="project" value="UniProtKB-KW"/>
</dbReference>
<dbReference type="EC" id="3.1.26.4" evidence="14"/>
<comment type="similarity">
    <text evidence="6">Belongs to the RNase HII family. RnhC subfamily.</text>
</comment>
<dbReference type="GO" id="GO:0032299">
    <property type="term" value="C:ribonuclease H2 complex"/>
    <property type="evidence" value="ECO:0007669"/>
    <property type="project" value="TreeGrafter"/>
</dbReference>
<dbReference type="GO" id="GO:0043137">
    <property type="term" value="P:DNA replication, removal of RNA primer"/>
    <property type="evidence" value="ECO:0007669"/>
    <property type="project" value="TreeGrafter"/>
</dbReference>
<dbReference type="SUPFAM" id="SSF53098">
    <property type="entry name" value="Ribonuclease H-like"/>
    <property type="match status" value="1"/>
</dbReference>